<sequence>MVVLGRLVCSFVWSGAALLAAWALLAGSLLLEVGSYFGRRTGYRGRGSDVPMPPSSALGKRGCLLGSARELAPWESILPPSPSLPIPGHLPSPAPSRFPVCQMQRIRD</sequence>
<keyword evidence="2" id="KW-1185">Reference proteome</keyword>
<evidence type="ECO:0000313" key="1">
    <source>
        <dbReference type="EMBL" id="KAK5614994.1"/>
    </source>
</evidence>
<gene>
    <name evidence="1" type="ORF">CRENBAI_007460</name>
</gene>
<dbReference type="AlphaFoldDB" id="A0AAV9S1S4"/>
<comment type="caution">
    <text evidence="1">The sequence shown here is derived from an EMBL/GenBank/DDBJ whole genome shotgun (WGS) entry which is preliminary data.</text>
</comment>
<accession>A0AAV9S1S4</accession>
<evidence type="ECO:0008006" key="3">
    <source>
        <dbReference type="Google" id="ProtNLM"/>
    </source>
</evidence>
<protein>
    <recommendedName>
        <fullName evidence="3">Secreted protein</fullName>
    </recommendedName>
</protein>
<evidence type="ECO:0000313" key="2">
    <source>
        <dbReference type="Proteomes" id="UP001311232"/>
    </source>
</evidence>
<proteinExistence type="predicted"/>
<reference evidence="1 2" key="1">
    <citation type="submission" date="2021-06" db="EMBL/GenBank/DDBJ databases">
        <authorList>
            <person name="Palmer J.M."/>
        </authorList>
    </citation>
    <scope>NUCLEOTIDE SEQUENCE [LARGE SCALE GENOMIC DNA]</scope>
    <source>
        <strain evidence="1 2">MEX-2019</strain>
        <tissue evidence="1">Muscle</tissue>
    </source>
</reference>
<name>A0AAV9S1S4_9TELE</name>
<dbReference type="Proteomes" id="UP001311232">
    <property type="component" value="Unassembled WGS sequence"/>
</dbReference>
<dbReference type="EMBL" id="JAHHUM010001025">
    <property type="protein sequence ID" value="KAK5614994.1"/>
    <property type="molecule type" value="Genomic_DNA"/>
</dbReference>
<organism evidence="1 2">
    <name type="scientific">Crenichthys baileyi</name>
    <name type="common">White River springfish</name>
    <dbReference type="NCBI Taxonomy" id="28760"/>
    <lineage>
        <taxon>Eukaryota</taxon>
        <taxon>Metazoa</taxon>
        <taxon>Chordata</taxon>
        <taxon>Craniata</taxon>
        <taxon>Vertebrata</taxon>
        <taxon>Euteleostomi</taxon>
        <taxon>Actinopterygii</taxon>
        <taxon>Neopterygii</taxon>
        <taxon>Teleostei</taxon>
        <taxon>Neoteleostei</taxon>
        <taxon>Acanthomorphata</taxon>
        <taxon>Ovalentaria</taxon>
        <taxon>Atherinomorphae</taxon>
        <taxon>Cyprinodontiformes</taxon>
        <taxon>Goodeidae</taxon>
        <taxon>Crenichthys</taxon>
    </lineage>
</organism>